<dbReference type="SUPFAM" id="SSF81901">
    <property type="entry name" value="HCP-like"/>
    <property type="match status" value="1"/>
</dbReference>
<name>A0A8E2DSW4_9APHY</name>
<feature type="region of interest" description="Disordered" evidence="2">
    <location>
        <begin position="169"/>
        <end position="306"/>
    </location>
</feature>
<evidence type="ECO:0000313" key="4">
    <source>
        <dbReference type="Proteomes" id="UP000250043"/>
    </source>
</evidence>
<feature type="compositionally biased region" description="Polar residues" evidence="2">
    <location>
        <begin position="111"/>
        <end position="121"/>
    </location>
</feature>
<evidence type="ECO:0000256" key="2">
    <source>
        <dbReference type="SAM" id="MobiDB-lite"/>
    </source>
</evidence>
<evidence type="ECO:0000256" key="1">
    <source>
        <dbReference type="ARBA" id="ARBA00022737"/>
    </source>
</evidence>
<feature type="compositionally biased region" description="Pro residues" evidence="2">
    <location>
        <begin position="235"/>
        <end position="265"/>
    </location>
</feature>
<dbReference type="Proteomes" id="UP000250043">
    <property type="component" value="Unassembled WGS sequence"/>
</dbReference>
<dbReference type="PANTHER" id="PTHR46430:SF3">
    <property type="entry name" value="ACTIVATOR OF C KINASE PROTEIN 1"/>
    <property type="match status" value="1"/>
</dbReference>
<dbReference type="InterPro" id="IPR011990">
    <property type="entry name" value="TPR-like_helical_dom_sf"/>
</dbReference>
<feature type="compositionally biased region" description="Polar residues" evidence="2">
    <location>
        <begin position="90"/>
        <end position="100"/>
    </location>
</feature>
<accession>A0A8E2DSW4</accession>
<dbReference type="InterPro" id="IPR051726">
    <property type="entry name" value="Chitin_Synth_Reg"/>
</dbReference>
<dbReference type="PANTHER" id="PTHR46430">
    <property type="entry name" value="PROTEIN SKT5-RELATED"/>
    <property type="match status" value="1"/>
</dbReference>
<dbReference type="Gene3D" id="1.25.40.10">
    <property type="entry name" value="Tetratricopeptide repeat domain"/>
    <property type="match status" value="2"/>
</dbReference>
<evidence type="ECO:0000313" key="3">
    <source>
        <dbReference type="EMBL" id="OCH95215.1"/>
    </source>
</evidence>
<dbReference type="AlphaFoldDB" id="A0A8E2DSW4"/>
<dbReference type="SMART" id="SM00671">
    <property type="entry name" value="SEL1"/>
    <property type="match status" value="7"/>
</dbReference>
<sequence length="724" mass="78828">MRQQDYSVSSLPAQRASYPDGQRDPPPSMPPPYDPTSILDNFSAMHINDPAGRAPHTTSPPYMADPVGRPGTSMSMRPPPPSDPVARPGTSMSVRPQQHMQHPGPRPSLPSSPDQALQRPQQYYPDDPRRAGDANSVYSAGSRGSAYNGSYSDDAHSLAYEASAETDGTSMYSFDDSVLQQQPTHGYPGGYPPPHGYGPPQGWQGQHPGYGPPPVPAGNGFDSFYAAASDVLGMGPPPGAAPPPRGAPYMMPPGPSSSPYPPPGPQYQYHPNNGAGPMPASQSAPYLNPSPYQPGPPSIYSGSSAASIRAPSIAPSVQSNEEPELELRPPLQRMGTTASVTPLTQKTKAVDLSAPPYTKQYIDQYRQRIKDDPDPEAHFLYAKYLIDAAKKIGADAKDQRAVKKYRDTLIAESLKVIRRLATQGSAYDEAQFFLANCHGTGMLGLPVDHERAYHLYLQAAKQNHAAACYRVAVCNEIGAGTRREPQRAAAFYRKAASLGDTAAMYKLGVILLRGSLGEQPNPREAVGWLKRAAEQADEENPHALHELAMLYENPQSGVVPYDPAYAKELYTRAAHLGYTHSQYKLGQCYEYGNLTCPVDPRRSIAWYTKAAEKGHSEAELALSGWYLTGSEGVLKQSDSEAYLWARRAGNKGLSKAEYAVGYYAEVGIGIKQDIEFAKRWYMRAAAQGNKRAMNRLTEMKRSGNKRANMARPTRQEAKDECVIV</sequence>
<organism evidence="3 4">
    <name type="scientific">Obba rivulosa</name>
    <dbReference type="NCBI Taxonomy" id="1052685"/>
    <lineage>
        <taxon>Eukaryota</taxon>
        <taxon>Fungi</taxon>
        <taxon>Dikarya</taxon>
        <taxon>Basidiomycota</taxon>
        <taxon>Agaricomycotina</taxon>
        <taxon>Agaricomycetes</taxon>
        <taxon>Polyporales</taxon>
        <taxon>Gelatoporiaceae</taxon>
        <taxon>Obba</taxon>
    </lineage>
</organism>
<dbReference type="InterPro" id="IPR006597">
    <property type="entry name" value="Sel1-like"/>
</dbReference>
<proteinExistence type="predicted"/>
<feature type="compositionally biased region" description="Low complexity" evidence="2">
    <location>
        <begin position="198"/>
        <end position="209"/>
    </location>
</feature>
<feature type="compositionally biased region" description="Pro residues" evidence="2">
    <location>
        <begin position="24"/>
        <end position="34"/>
    </location>
</feature>
<reference evidence="3 4" key="1">
    <citation type="submission" date="2016-07" db="EMBL/GenBank/DDBJ databases">
        <title>Draft genome of the white-rot fungus Obba rivulosa 3A-2.</title>
        <authorList>
            <consortium name="DOE Joint Genome Institute"/>
            <person name="Miettinen O."/>
            <person name="Riley R."/>
            <person name="Acob R."/>
            <person name="Barry K."/>
            <person name="Cullen D."/>
            <person name="De Vries R."/>
            <person name="Hainaut M."/>
            <person name="Hatakka A."/>
            <person name="Henrissat B."/>
            <person name="Hilden K."/>
            <person name="Kuo R."/>
            <person name="Labutti K."/>
            <person name="Lipzen A."/>
            <person name="Makela M.R."/>
            <person name="Sandor L."/>
            <person name="Spatafora J.W."/>
            <person name="Grigoriev I.V."/>
            <person name="Hibbett D.S."/>
        </authorList>
    </citation>
    <scope>NUCLEOTIDE SEQUENCE [LARGE SCALE GENOMIC DNA]</scope>
    <source>
        <strain evidence="3 4">3A-2</strain>
    </source>
</reference>
<keyword evidence="4" id="KW-1185">Reference proteome</keyword>
<dbReference type="EMBL" id="KV722337">
    <property type="protein sequence ID" value="OCH95215.1"/>
    <property type="molecule type" value="Genomic_DNA"/>
</dbReference>
<dbReference type="OrthoDB" id="272077at2759"/>
<feature type="compositionally biased region" description="Polar residues" evidence="2">
    <location>
        <begin position="1"/>
        <end position="12"/>
    </location>
</feature>
<gene>
    <name evidence="3" type="ORF">OBBRIDRAFT_788400</name>
</gene>
<keyword evidence="1" id="KW-0677">Repeat</keyword>
<protein>
    <submittedName>
        <fullName evidence="3">HCP-like protein</fullName>
    </submittedName>
</protein>
<dbReference type="Pfam" id="PF08238">
    <property type="entry name" value="Sel1"/>
    <property type="match status" value="7"/>
</dbReference>
<feature type="region of interest" description="Disordered" evidence="2">
    <location>
        <begin position="1"/>
        <end position="153"/>
    </location>
</feature>